<accession>A0A644TSV6</accession>
<proteinExistence type="predicted"/>
<organism evidence="1">
    <name type="scientific">bioreactor metagenome</name>
    <dbReference type="NCBI Taxonomy" id="1076179"/>
    <lineage>
        <taxon>unclassified sequences</taxon>
        <taxon>metagenomes</taxon>
        <taxon>ecological metagenomes</taxon>
    </lineage>
</organism>
<sequence>MKRVFLSIAILLFSFASMAQIDVTWGQRFYNIIESCEDAQIVMEDHDGYYMWYLLNEYEGAGEFKLNYYMARIDRDKNVQKIYKMDFGHSSFKIEQTWRSGELIGFVLSRVSEDKAVEKKGSSRKNKQAQQIKTGKANLYYQFFHTKDMRLVGEKPIKFKSYNYFSIEGQKPYLFNFSENKSKLAFGFLTTDTSGKGVNVEIYDDQMRLLWEKPHKLNISNPGYVIKDIAVSNDGKRSLLAINSFSTSKKKIYTDGKTHLIWINEFEERRHEEQLDKAWATDIKCAFGFEEDYLVAGYYSTSTDKPNLAVGAFSFIYDHRRGFKKNSSTLEFKEYETDEDINEKSGLPYPSDMVATVDHLYPMVGGNCIMVGEQKFASKVVPPARRGDLPTGEDANFYRDIIITNIDKTGFVSGSSYIPKRQKTYRGSDQFNSYALTKDRYGIYLMFNDHQANYDDVSFWPVRNYDSDKSRTQVNFVQIYNDGSWRWHEAYNTKINKMPFYKTLFLTFEKEILFLGHYQDNNVIGSVGTR</sequence>
<comment type="caution">
    <text evidence="1">The sequence shown here is derived from an EMBL/GenBank/DDBJ whole genome shotgun (WGS) entry which is preliminary data.</text>
</comment>
<protein>
    <submittedName>
        <fullName evidence="1">Uncharacterized protein</fullName>
    </submittedName>
</protein>
<reference evidence="1" key="1">
    <citation type="submission" date="2019-08" db="EMBL/GenBank/DDBJ databases">
        <authorList>
            <person name="Kucharzyk K."/>
            <person name="Murdoch R.W."/>
            <person name="Higgins S."/>
            <person name="Loffler F."/>
        </authorList>
    </citation>
    <scope>NUCLEOTIDE SEQUENCE</scope>
</reference>
<evidence type="ECO:0000313" key="1">
    <source>
        <dbReference type="EMBL" id="MPL70053.1"/>
    </source>
</evidence>
<gene>
    <name evidence="1" type="ORF">SDC9_15804</name>
</gene>
<dbReference type="AlphaFoldDB" id="A0A644TSV6"/>
<dbReference type="EMBL" id="VSSQ01000050">
    <property type="protein sequence ID" value="MPL70053.1"/>
    <property type="molecule type" value="Genomic_DNA"/>
</dbReference>
<name>A0A644TSV6_9ZZZZ</name>